<protein>
    <submittedName>
        <fullName evidence="2">Uncharacterized protein</fullName>
    </submittedName>
</protein>
<accession>A0AA38X3V1</accession>
<name>A0AA38X3V1_9EURO</name>
<evidence type="ECO:0000256" key="1">
    <source>
        <dbReference type="SAM" id="MobiDB-lite"/>
    </source>
</evidence>
<evidence type="ECO:0000313" key="2">
    <source>
        <dbReference type="EMBL" id="KAJ9606344.1"/>
    </source>
</evidence>
<dbReference type="AlphaFoldDB" id="A0AA38X3V1"/>
<sequence length="87" mass="9367">MSSGNSVAASMLNTYLHSDDGIIDRITQGDGRVLRNANRSTQPGSAAQKHGGKKDTAAIQKLEKEMDKMTDPVLLRDAKAYQQGHAV</sequence>
<dbReference type="EMBL" id="JAPDRK010000014">
    <property type="protein sequence ID" value="KAJ9606344.1"/>
    <property type="molecule type" value="Genomic_DNA"/>
</dbReference>
<proteinExistence type="predicted"/>
<feature type="region of interest" description="Disordered" evidence="1">
    <location>
        <begin position="35"/>
        <end position="55"/>
    </location>
</feature>
<organism evidence="2 3">
    <name type="scientific">Cladophialophora chaetospira</name>
    <dbReference type="NCBI Taxonomy" id="386627"/>
    <lineage>
        <taxon>Eukaryota</taxon>
        <taxon>Fungi</taxon>
        <taxon>Dikarya</taxon>
        <taxon>Ascomycota</taxon>
        <taxon>Pezizomycotina</taxon>
        <taxon>Eurotiomycetes</taxon>
        <taxon>Chaetothyriomycetidae</taxon>
        <taxon>Chaetothyriales</taxon>
        <taxon>Herpotrichiellaceae</taxon>
        <taxon>Cladophialophora</taxon>
    </lineage>
</organism>
<reference evidence="2" key="1">
    <citation type="submission" date="2022-10" db="EMBL/GenBank/DDBJ databases">
        <title>Culturing micro-colonial fungi from biological soil crusts in the Mojave desert and describing Neophaeococcomyces mojavensis, and introducing the new genera and species Taxawa tesnikishii.</title>
        <authorList>
            <person name="Kurbessoian T."/>
            <person name="Stajich J.E."/>
        </authorList>
    </citation>
    <scope>NUCLEOTIDE SEQUENCE</scope>
    <source>
        <strain evidence="2">TK_41</strain>
    </source>
</reference>
<evidence type="ECO:0000313" key="3">
    <source>
        <dbReference type="Proteomes" id="UP001172673"/>
    </source>
</evidence>
<comment type="caution">
    <text evidence="2">The sequence shown here is derived from an EMBL/GenBank/DDBJ whole genome shotgun (WGS) entry which is preliminary data.</text>
</comment>
<gene>
    <name evidence="2" type="ORF">H2200_009305</name>
</gene>
<dbReference type="Proteomes" id="UP001172673">
    <property type="component" value="Unassembled WGS sequence"/>
</dbReference>
<keyword evidence="3" id="KW-1185">Reference proteome</keyword>